<keyword evidence="20" id="KW-1185">Reference proteome</keyword>
<dbReference type="GO" id="GO:0016491">
    <property type="term" value="F:oxidoreductase activity"/>
    <property type="evidence" value="ECO:0007669"/>
    <property type="project" value="InterPro"/>
</dbReference>
<protein>
    <recommendedName>
        <fullName evidence="15">Mycobactin import ATP-binding/permease protein IrtA</fullName>
    </recommendedName>
</protein>
<sequence length="640" mass="69916">MTTHTLAAKALSAGYGDTAVLDGLDLDVPPGRITAIVGANACGKSTLLRAMSRLLSPQNGQVLLDGKSIHHMPPRQLAKTLGLLPQSPIAPEGITVADLVGRGRHPHQGMFSRWSRGDDEAVAAALEMTKTVGLAERPVDELSGGQRQRVWIAMALAQRTDLLLLDEPTTFLDVSHQIEVLDLLTDLNHSRGTTIVMVLHDLNLAARYADHLVAMALGRLHVCGPAEEVLTEETVRHVFGLDSRIISDPISGRPIMLPIGRHRVTAEPTGTGAPPPILKRQSSKGRPFMNAAQQFKLSGVALPKDAFGMLEEVCEHFIEHSEVQRDGDLVVLKNEDGTAGIRLKDGKLLIDLACTTEETLQGTRVMLAEHLFYFAGDDPLELTWSNPTTLARLPNIHEVTVISAEDVTPHMRRVRFSCPDIEPFTGGDMHVRILVPPKGRAPVWPGLQENGRVAWPEGDDELLVRVYTIRRVDRDRRELWIDFLQHPADGVATPGADFARDAEPGQLVGLLGPGGGDAPTANSILFVGDESALPAIARIAEEVPSTTRMKAIIEVADAAEEQPLATSGSIDIRWLHRNSYVAGSTNVLAEAGKEAIANTEGQTFVWVACEKEDVRSIRKFLKSRGHDRKMMYAAWYWERN</sequence>
<dbReference type="Gene3D" id="3.40.50.80">
    <property type="entry name" value="Nucleotide-binding domain of ferredoxin-NADP reductase (FNR) module"/>
    <property type="match status" value="1"/>
</dbReference>
<evidence type="ECO:0000256" key="13">
    <source>
        <dbReference type="ARBA" id="ARBA00023136"/>
    </source>
</evidence>
<keyword evidence="4" id="KW-0813">Transport</keyword>
<dbReference type="Proteomes" id="UP000010792">
    <property type="component" value="Chromosome"/>
</dbReference>
<comment type="similarity">
    <text evidence="3">Belongs to the ABC transporter superfamily.</text>
</comment>
<evidence type="ECO:0000256" key="2">
    <source>
        <dbReference type="ARBA" id="ARBA00004202"/>
    </source>
</evidence>
<dbReference type="Pfam" id="PF09981">
    <property type="entry name" value="DUF2218"/>
    <property type="match status" value="1"/>
</dbReference>
<dbReference type="InterPro" id="IPR017871">
    <property type="entry name" value="ABC_transporter-like_CS"/>
</dbReference>
<dbReference type="GO" id="GO:0016887">
    <property type="term" value="F:ATP hydrolysis activity"/>
    <property type="evidence" value="ECO:0007669"/>
    <property type="project" value="InterPro"/>
</dbReference>
<dbReference type="InterPro" id="IPR017938">
    <property type="entry name" value="Riboflavin_synthase-like_b-brl"/>
</dbReference>
<evidence type="ECO:0000259" key="17">
    <source>
        <dbReference type="PROSITE" id="PS50893"/>
    </source>
</evidence>
<feature type="domain" description="ABC transporter" evidence="17">
    <location>
        <begin position="6"/>
        <end position="242"/>
    </location>
</feature>
<gene>
    <name evidence="19" type="ORF">NT26_4195</name>
</gene>
<dbReference type="PROSITE" id="PS00211">
    <property type="entry name" value="ABC_TRANSPORTER_1"/>
    <property type="match status" value="1"/>
</dbReference>
<dbReference type="InterPro" id="IPR003439">
    <property type="entry name" value="ABC_transporter-like_ATP-bd"/>
</dbReference>
<dbReference type="InterPro" id="IPR027417">
    <property type="entry name" value="P-loop_NTPase"/>
</dbReference>
<dbReference type="FunFam" id="3.40.50.300:FF:000134">
    <property type="entry name" value="Iron-enterobactin ABC transporter ATP-binding protein"/>
    <property type="match status" value="1"/>
</dbReference>
<evidence type="ECO:0000256" key="9">
    <source>
        <dbReference type="ARBA" id="ARBA00022827"/>
    </source>
</evidence>
<comment type="subcellular location">
    <subcellularLocation>
        <location evidence="2">Cell membrane</location>
        <topology evidence="2">Peripheral membrane protein</topology>
    </subcellularLocation>
</comment>
<keyword evidence="5" id="KW-1003">Cell membrane</keyword>
<evidence type="ECO:0000313" key="20">
    <source>
        <dbReference type="Proteomes" id="UP000010792"/>
    </source>
</evidence>
<dbReference type="GO" id="GO:0006826">
    <property type="term" value="P:iron ion transport"/>
    <property type="evidence" value="ECO:0007669"/>
    <property type="project" value="UniProtKB-KW"/>
</dbReference>
<evidence type="ECO:0000256" key="11">
    <source>
        <dbReference type="ARBA" id="ARBA00023004"/>
    </source>
</evidence>
<name>L0NND6_9HYPH</name>
<keyword evidence="7" id="KW-0285">Flavoprotein</keyword>
<comment type="similarity">
    <text evidence="16">Belongs to the SIP oxidoreductase family.</text>
</comment>
<dbReference type="Gene3D" id="2.40.30.10">
    <property type="entry name" value="Translation factors"/>
    <property type="match status" value="1"/>
</dbReference>
<dbReference type="GO" id="GO:0005524">
    <property type="term" value="F:ATP binding"/>
    <property type="evidence" value="ECO:0007669"/>
    <property type="project" value="UniProtKB-KW"/>
</dbReference>
<dbReference type="CDD" id="cd03214">
    <property type="entry name" value="ABC_Iron-Siderophores_B12_Hemin"/>
    <property type="match status" value="1"/>
</dbReference>
<comment type="subunit">
    <text evidence="14">Forms a heterodimer with IrtB.</text>
</comment>
<dbReference type="KEGG" id="rht:NT26_4195"/>
<evidence type="ECO:0000256" key="3">
    <source>
        <dbReference type="ARBA" id="ARBA00005417"/>
    </source>
</evidence>
<dbReference type="Gene3D" id="3.30.310.50">
    <property type="entry name" value="Alpha-D-phosphohexomutase, C-terminal domain"/>
    <property type="match status" value="1"/>
</dbReference>
<evidence type="ECO:0000256" key="12">
    <source>
        <dbReference type="ARBA" id="ARBA00023065"/>
    </source>
</evidence>
<reference evidence="19 20" key="1">
    <citation type="journal article" date="2013" name="Genome Biol. Evol.">
        <title>Life in an arsenic-containing gold mine: genome and physiology of the autotrophic arsenite-oxidizing bacterium rhizobium sp. NT-26.</title>
        <authorList>
            <person name="Andres J."/>
            <person name="Arsene-Ploetze F."/>
            <person name="Barbe V."/>
            <person name="Brochier-Armanet C."/>
            <person name="Cleiss-Arnold J."/>
            <person name="Coppee J.Y."/>
            <person name="Dillies M.A."/>
            <person name="Geist"/>
            <person name="L"/>
            <person name="Joublin A."/>
            <person name="Koechler S."/>
            <person name="Lassalle F."/>
            <person name="Marchal M."/>
            <person name="Medigue C."/>
            <person name="Muller D."/>
            <person name="Nesme X."/>
            <person name="Plewniak F."/>
            <person name="Proux C."/>
            <person name="Ramirez-Bahena M.H."/>
            <person name="Schenowitz C."/>
            <person name="Sismeiro O."/>
            <person name="Vallenet D."/>
            <person name="Santini J.M."/>
            <person name="Bertin P.N."/>
        </authorList>
    </citation>
    <scope>NUCLEOTIDE SEQUENCE [LARGE SCALE GENOMIC DNA]</scope>
    <source>
        <strain evidence="19 20">NT-26</strain>
    </source>
</reference>
<dbReference type="CDD" id="cd06193">
    <property type="entry name" value="siderophore_interacting"/>
    <property type="match status" value="1"/>
</dbReference>
<organism evidence="19 20">
    <name type="scientific">Pseudorhizobium banfieldiae</name>
    <dbReference type="NCBI Taxonomy" id="1125847"/>
    <lineage>
        <taxon>Bacteria</taxon>
        <taxon>Pseudomonadati</taxon>
        <taxon>Pseudomonadota</taxon>
        <taxon>Alphaproteobacteria</taxon>
        <taxon>Hyphomicrobiales</taxon>
        <taxon>Rhizobiaceae</taxon>
        <taxon>Rhizobium/Agrobacterium group</taxon>
        <taxon>Pseudorhizobium</taxon>
    </lineage>
</organism>
<evidence type="ECO:0000256" key="15">
    <source>
        <dbReference type="ARBA" id="ARBA00023488"/>
    </source>
</evidence>
<dbReference type="AlphaFoldDB" id="L0NND6"/>
<evidence type="ECO:0000256" key="1">
    <source>
        <dbReference type="ARBA" id="ARBA00001974"/>
    </source>
</evidence>
<keyword evidence="13" id="KW-0472">Membrane</keyword>
<evidence type="ECO:0000256" key="6">
    <source>
        <dbReference type="ARBA" id="ARBA00022496"/>
    </source>
</evidence>
<dbReference type="InterPro" id="IPR017927">
    <property type="entry name" value="FAD-bd_FR_type"/>
</dbReference>
<comment type="cofactor">
    <cofactor evidence="1">
        <name>FAD</name>
        <dbReference type="ChEBI" id="CHEBI:57692"/>
    </cofactor>
</comment>
<evidence type="ECO:0000313" key="19">
    <source>
        <dbReference type="EMBL" id="CCF21917.1"/>
    </source>
</evidence>
<dbReference type="InterPro" id="IPR039261">
    <property type="entry name" value="FNR_nucleotide-bd"/>
</dbReference>
<dbReference type="PROSITE" id="PS50893">
    <property type="entry name" value="ABC_TRANSPORTER_2"/>
    <property type="match status" value="1"/>
</dbReference>
<dbReference type="SUPFAM" id="SSF63380">
    <property type="entry name" value="Riboflavin synthase domain-like"/>
    <property type="match status" value="1"/>
</dbReference>
<dbReference type="Gene3D" id="3.40.50.300">
    <property type="entry name" value="P-loop containing nucleotide triphosphate hydrolases"/>
    <property type="match status" value="1"/>
</dbReference>
<dbReference type="SUPFAM" id="SSF52540">
    <property type="entry name" value="P-loop containing nucleoside triphosphate hydrolases"/>
    <property type="match status" value="1"/>
</dbReference>
<keyword evidence="12" id="KW-0406">Ion transport</keyword>
<accession>L0NND6</accession>
<dbReference type="PANTHER" id="PTHR42771">
    <property type="entry name" value="IRON(3+)-HYDROXAMATE IMPORT ATP-BINDING PROTEIN FHUC"/>
    <property type="match status" value="1"/>
</dbReference>
<keyword evidence="11" id="KW-0408">Iron</keyword>
<dbReference type="GO" id="GO:0005886">
    <property type="term" value="C:plasma membrane"/>
    <property type="evidence" value="ECO:0007669"/>
    <property type="project" value="UniProtKB-SubCell"/>
</dbReference>
<dbReference type="Pfam" id="PF08021">
    <property type="entry name" value="FAD_binding_9"/>
    <property type="match status" value="1"/>
</dbReference>
<evidence type="ECO:0000259" key="18">
    <source>
        <dbReference type="PROSITE" id="PS51384"/>
    </source>
</evidence>
<keyword evidence="10 19" id="KW-0067">ATP-binding</keyword>
<dbReference type="InterPro" id="IPR013113">
    <property type="entry name" value="SIP_FAD-bd"/>
</dbReference>
<keyword evidence="8" id="KW-0547">Nucleotide-binding</keyword>
<evidence type="ECO:0000256" key="4">
    <source>
        <dbReference type="ARBA" id="ARBA00022448"/>
    </source>
</evidence>
<evidence type="ECO:0000256" key="16">
    <source>
        <dbReference type="ARBA" id="ARBA00035644"/>
    </source>
</evidence>
<dbReference type="PROSITE" id="PS51384">
    <property type="entry name" value="FAD_FR"/>
    <property type="match status" value="1"/>
</dbReference>
<evidence type="ECO:0000256" key="14">
    <source>
        <dbReference type="ARBA" id="ARBA00023467"/>
    </source>
</evidence>
<keyword evidence="6" id="KW-0410">Iron transport</keyword>
<dbReference type="SMART" id="SM00382">
    <property type="entry name" value="AAA"/>
    <property type="match status" value="1"/>
</dbReference>
<dbReference type="InterPro" id="IPR051535">
    <property type="entry name" value="Siderophore_ABC-ATPase"/>
</dbReference>
<dbReference type="InterPro" id="IPR007037">
    <property type="entry name" value="SIP_rossman_dom"/>
</dbReference>
<dbReference type="PANTHER" id="PTHR42771:SF2">
    <property type="entry name" value="IRON(3+)-HYDROXAMATE IMPORT ATP-BINDING PROTEIN FHUC"/>
    <property type="match status" value="1"/>
</dbReference>
<evidence type="ECO:0000256" key="8">
    <source>
        <dbReference type="ARBA" id="ARBA00022741"/>
    </source>
</evidence>
<dbReference type="EMBL" id="FO082820">
    <property type="protein sequence ID" value="CCF21917.1"/>
    <property type="molecule type" value="Genomic_DNA"/>
</dbReference>
<keyword evidence="9" id="KW-0274">FAD</keyword>
<dbReference type="InterPro" id="IPR014543">
    <property type="entry name" value="UCP028291"/>
</dbReference>
<evidence type="ECO:0000256" key="7">
    <source>
        <dbReference type="ARBA" id="ARBA00022630"/>
    </source>
</evidence>
<evidence type="ECO:0000256" key="10">
    <source>
        <dbReference type="ARBA" id="ARBA00022840"/>
    </source>
</evidence>
<evidence type="ECO:0000256" key="5">
    <source>
        <dbReference type="ARBA" id="ARBA00022475"/>
    </source>
</evidence>
<feature type="domain" description="FAD-binding FR-type" evidence="18">
    <location>
        <begin position="394"/>
        <end position="520"/>
    </location>
</feature>
<proteinExistence type="inferred from homology"/>
<dbReference type="Pfam" id="PF04954">
    <property type="entry name" value="SIP"/>
    <property type="match status" value="1"/>
</dbReference>
<dbReference type="InterPro" id="IPR003593">
    <property type="entry name" value="AAA+_ATPase"/>
</dbReference>
<dbReference type="STRING" id="1125847.NT26_4195"/>
<dbReference type="Pfam" id="PF00005">
    <property type="entry name" value="ABC_tran"/>
    <property type="match status" value="1"/>
</dbReference>